<accession>A0ACC0DG76</accession>
<organism evidence="1 2">
    <name type="scientific">Hypoxylon rubiginosum</name>
    <dbReference type="NCBI Taxonomy" id="110542"/>
    <lineage>
        <taxon>Eukaryota</taxon>
        <taxon>Fungi</taxon>
        <taxon>Dikarya</taxon>
        <taxon>Ascomycota</taxon>
        <taxon>Pezizomycotina</taxon>
        <taxon>Sordariomycetes</taxon>
        <taxon>Xylariomycetidae</taxon>
        <taxon>Xylariales</taxon>
        <taxon>Hypoxylaceae</taxon>
        <taxon>Hypoxylon</taxon>
    </lineage>
</organism>
<evidence type="ECO:0000313" key="1">
    <source>
        <dbReference type="EMBL" id="KAI6091702.1"/>
    </source>
</evidence>
<proteinExistence type="predicted"/>
<dbReference type="EMBL" id="MU394286">
    <property type="protein sequence ID" value="KAI6091702.1"/>
    <property type="molecule type" value="Genomic_DNA"/>
</dbReference>
<keyword evidence="2" id="KW-1185">Reference proteome</keyword>
<reference evidence="1 2" key="1">
    <citation type="journal article" date="2022" name="New Phytol.">
        <title>Ecological generalism drives hyperdiversity of secondary metabolite gene clusters in xylarialean endophytes.</title>
        <authorList>
            <person name="Franco M.E.E."/>
            <person name="Wisecaver J.H."/>
            <person name="Arnold A.E."/>
            <person name="Ju Y.M."/>
            <person name="Slot J.C."/>
            <person name="Ahrendt S."/>
            <person name="Moore L.P."/>
            <person name="Eastman K.E."/>
            <person name="Scott K."/>
            <person name="Konkel Z."/>
            <person name="Mondo S.J."/>
            <person name="Kuo A."/>
            <person name="Hayes R.D."/>
            <person name="Haridas S."/>
            <person name="Andreopoulos B."/>
            <person name="Riley R."/>
            <person name="LaButti K."/>
            <person name="Pangilinan J."/>
            <person name="Lipzen A."/>
            <person name="Amirebrahimi M."/>
            <person name="Yan J."/>
            <person name="Adam C."/>
            <person name="Keymanesh K."/>
            <person name="Ng V."/>
            <person name="Louie K."/>
            <person name="Northen T."/>
            <person name="Drula E."/>
            <person name="Henrissat B."/>
            <person name="Hsieh H.M."/>
            <person name="Youens-Clark K."/>
            <person name="Lutzoni F."/>
            <person name="Miadlikowska J."/>
            <person name="Eastwood D.C."/>
            <person name="Hamelin R.C."/>
            <person name="Grigoriev I.V."/>
            <person name="U'Ren J.M."/>
        </authorList>
    </citation>
    <scope>NUCLEOTIDE SEQUENCE [LARGE SCALE GENOMIC DNA]</scope>
    <source>
        <strain evidence="1 2">ER1909</strain>
    </source>
</reference>
<sequence>MDEIQSLLRRSSEDNRPLEIRTKMKSTTLGKIRAYWLGSVVCMGGFLFGYDSGIVGGVLTLASFQSDYRYGSADKTHTNSLSVGLQQLGGFLACFIAWPLTDKLGRKKSLMISSFVFCIGAAIQTINTHSLAAFYVARVVAGLGLGAATVAVPMFNSEMMPKEMRGQVGSFFQWFYTFGIFVSYWIDYGVARGFESTDPAQWQIPIGLQLAPAAFLGLGMLTVPESTRWLTKKGRHDEAWKSLQWIRADSSQATVDEMAEIRSGVEAETVATEGFQLRELLEGENFRRVFAAFAVFTAQQATGATAFAYFGPQYFNLIVGDGDQSLLLTAIFGAVKVIACGIFVLFFSERLSRRQVLVGGAAFMAACQITTAAVVRSFPAPSSGGGTVAPSGIATIALIYLFVIAYNFSWGPMPWPYVSEIFPARIREPGVAVGVASQWLFNFVFSLTTPYMISSMGWGTFLLWGIFDAVIAVLSFAFLKETRGLSLEAISQQRFKAGDSPNDAQGNKKDDVLYSEHHEG</sequence>
<dbReference type="Proteomes" id="UP001497680">
    <property type="component" value="Unassembled WGS sequence"/>
</dbReference>
<protein>
    <submittedName>
        <fullName evidence="1">General substrate transporter</fullName>
    </submittedName>
</protein>
<name>A0ACC0DG76_9PEZI</name>
<gene>
    <name evidence="1" type="ORF">F4821DRAFT_226688</name>
</gene>
<evidence type="ECO:0000313" key="2">
    <source>
        <dbReference type="Proteomes" id="UP001497680"/>
    </source>
</evidence>
<comment type="caution">
    <text evidence="1">The sequence shown here is derived from an EMBL/GenBank/DDBJ whole genome shotgun (WGS) entry which is preliminary data.</text>
</comment>